<evidence type="ECO:0000256" key="1">
    <source>
        <dbReference type="SAM" id="MobiDB-lite"/>
    </source>
</evidence>
<feature type="compositionally biased region" description="Low complexity" evidence="1">
    <location>
        <begin position="11"/>
        <end position="29"/>
    </location>
</feature>
<proteinExistence type="predicted"/>
<sequence>MSSHTIGSAITPPDSVPTTPSTTKYTSSPFESTGTLASAPPPDVPKSYSHKLLAAPDAILARLSTLSFPPAIAAARMAIVSMMSHSITWGQIRILTADQGIYTFPSAQKLEELGLDSVPQDQVADIRVINDTFWFRLVVLADIGFAEAYMAGDCEVSDLVQIFKIFIRSRPKLQSDPIPGVSTLPAKLFSVVTYITNSRFANTISNSLSNIRAHYDLSNGMFAAFLSRDMTYSCGIFTDLDGDLKDGRQLGAVNGAIGLKKIGGIKENKEAKVDGEIKDELEAAQLRKIHHIIKKADIRAGHRVLEIGSGWGSFAIEAVRTTGCTVDTLTLSSQQKALAEDRIKAAGLAGRIRVWLMDYRNLPESWKGSFDRVVSIEMLEAVGKEFIPGYFGVIESALNENGAACIQVITIPESRFESYQKEVDFIRKWIFPGGFLPTISYVVDSIRVGSKNALVVDSVSNIGPHYARTLREWRRRFLANFDNLIAPALRAEHSEMTDADIEVFKRKWIYYFCYCEVGFTERVLGDHIVTMVREGASDYGCATYE</sequence>
<evidence type="ECO:0000313" key="2">
    <source>
        <dbReference type="EMBL" id="KAK1927982.1"/>
    </source>
</evidence>
<protein>
    <submittedName>
        <fullName evidence="2">S-adenosyl-L-methionine-dependent methyltransferase</fullName>
    </submittedName>
</protein>
<dbReference type="Pfam" id="PF02353">
    <property type="entry name" value="CMAS"/>
    <property type="match status" value="2"/>
</dbReference>
<dbReference type="AlphaFoldDB" id="A0AAD9LA01"/>
<dbReference type="GO" id="GO:0032259">
    <property type="term" value="P:methylation"/>
    <property type="evidence" value="ECO:0007669"/>
    <property type="project" value="UniProtKB-KW"/>
</dbReference>
<organism evidence="2 3">
    <name type="scientific">Papiliotrema laurentii</name>
    <name type="common">Cryptococcus laurentii</name>
    <dbReference type="NCBI Taxonomy" id="5418"/>
    <lineage>
        <taxon>Eukaryota</taxon>
        <taxon>Fungi</taxon>
        <taxon>Dikarya</taxon>
        <taxon>Basidiomycota</taxon>
        <taxon>Agaricomycotina</taxon>
        <taxon>Tremellomycetes</taxon>
        <taxon>Tremellales</taxon>
        <taxon>Rhynchogastremaceae</taxon>
        <taxon>Papiliotrema</taxon>
    </lineage>
</organism>
<dbReference type="InterPro" id="IPR050723">
    <property type="entry name" value="CFA/CMAS"/>
</dbReference>
<dbReference type="InterPro" id="IPR029063">
    <property type="entry name" value="SAM-dependent_MTases_sf"/>
</dbReference>
<accession>A0AAD9LA01</accession>
<dbReference type="Gene3D" id="3.40.50.150">
    <property type="entry name" value="Vaccinia Virus protein VP39"/>
    <property type="match status" value="1"/>
</dbReference>
<feature type="region of interest" description="Disordered" evidence="1">
    <location>
        <begin position="1"/>
        <end position="43"/>
    </location>
</feature>
<name>A0AAD9LA01_PAPLA</name>
<dbReference type="PANTHER" id="PTHR43667">
    <property type="entry name" value="CYCLOPROPANE-FATTY-ACYL-PHOSPHOLIPID SYNTHASE"/>
    <property type="match status" value="1"/>
</dbReference>
<gene>
    <name evidence="2" type="ORF">DB88DRAFT_479981</name>
</gene>
<keyword evidence="2" id="KW-0808">Transferase</keyword>
<dbReference type="SUPFAM" id="SSF53335">
    <property type="entry name" value="S-adenosyl-L-methionine-dependent methyltransferases"/>
    <property type="match status" value="1"/>
</dbReference>
<dbReference type="Proteomes" id="UP001182556">
    <property type="component" value="Unassembled WGS sequence"/>
</dbReference>
<dbReference type="EMBL" id="JAODAN010000001">
    <property type="protein sequence ID" value="KAK1927982.1"/>
    <property type="molecule type" value="Genomic_DNA"/>
</dbReference>
<dbReference type="CDD" id="cd02440">
    <property type="entry name" value="AdoMet_MTases"/>
    <property type="match status" value="1"/>
</dbReference>
<dbReference type="PANTHER" id="PTHR43667:SF2">
    <property type="entry name" value="FATTY ACID C-METHYL TRANSFERASE"/>
    <property type="match status" value="1"/>
</dbReference>
<comment type="caution">
    <text evidence="2">The sequence shown here is derived from an EMBL/GenBank/DDBJ whole genome shotgun (WGS) entry which is preliminary data.</text>
</comment>
<keyword evidence="3" id="KW-1185">Reference proteome</keyword>
<keyword evidence="2" id="KW-0489">Methyltransferase</keyword>
<dbReference type="GO" id="GO:0008168">
    <property type="term" value="F:methyltransferase activity"/>
    <property type="evidence" value="ECO:0007669"/>
    <property type="project" value="UniProtKB-KW"/>
</dbReference>
<reference evidence="2" key="1">
    <citation type="submission" date="2023-02" db="EMBL/GenBank/DDBJ databases">
        <title>Identification and recombinant expression of a fungal hydrolase from Papiliotrema laurentii that hydrolyzes apple cutin and clears colloidal polyester polyurethane.</title>
        <authorList>
            <consortium name="DOE Joint Genome Institute"/>
            <person name="Roman V.A."/>
            <person name="Bojanowski C."/>
            <person name="Crable B.R."/>
            <person name="Wagner D.N."/>
            <person name="Hung C.S."/>
            <person name="Nadeau L.J."/>
            <person name="Schratz L."/>
            <person name="Haridas S."/>
            <person name="Pangilinan J."/>
            <person name="Lipzen A."/>
            <person name="Na H."/>
            <person name="Yan M."/>
            <person name="Ng V."/>
            <person name="Grigoriev I.V."/>
            <person name="Spatafora J.W."/>
            <person name="Barlow D."/>
            <person name="Biffinger J."/>
            <person name="Kelley-Loughnane N."/>
            <person name="Varaljay V.A."/>
            <person name="Crookes-Goodson W.J."/>
        </authorList>
    </citation>
    <scope>NUCLEOTIDE SEQUENCE</scope>
    <source>
        <strain evidence="2">5307AH</strain>
    </source>
</reference>
<evidence type="ECO:0000313" key="3">
    <source>
        <dbReference type="Proteomes" id="UP001182556"/>
    </source>
</evidence>